<protein>
    <recommendedName>
        <fullName evidence="12">Toll-like receptor 2</fullName>
    </recommendedName>
</protein>
<dbReference type="GO" id="GO:0006954">
    <property type="term" value="P:inflammatory response"/>
    <property type="evidence" value="ECO:0007669"/>
    <property type="project" value="TreeGrafter"/>
</dbReference>
<evidence type="ECO:0000256" key="7">
    <source>
        <dbReference type="ARBA" id="ARBA00023136"/>
    </source>
</evidence>
<reference evidence="10" key="3">
    <citation type="submission" date="2025-09" db="UniProtKB">
        <authorList>
            <consortium name="Ensembl"/>
        </authorList>
    </citation>
    <scope>IDENTIFICATION</scope>
</reference>
<dbReference type="AlphaFoldDB" id="A0A8C4SKR4"/>
<dbReference type="InterPro" id="IPR003591">
    <property type="entry name" value="Leu-rich_rpt_typical-subtyp"/>
</dbReference>
<sequence>FFSYYISDFYCRLQILGLYLLLSASWGHIINCTKTNYPTVSCLFPSDTTVLDLSHNSIRRILWQNFSRVMGLKQLFLAFNEITFIATDAFENNPHLELLDISHNCLNAISSLPFMNLLALKHLDLSNNEYSEITLQDEFRNLQNLTFLKIGSPQISTLKANTFSELEGIPLKQFHLITGDISEYEGSLKMLKSLDTLILELNMWAHLDILKSLLGDISNATKALQIINVNLTKSGKNTSVDSFLIHSKITSIAFQNISTNVFQFARFLRVILSSDIEEVKADTLYTTGNFTPCIQPFKNLRLRRIFFKNLDNPYFLFFFPQPTIPKFASHITHLIVINCQFYFFPCLISDSLTKLEIFDFSVNKLSEKLLFPKCHKPFPQLRSLTINSNNFEHLAFLGNATSHMKNLVNFSASSNNIYLESRFAINWTQSLLRLNLSRNAICSDVFAYLPETLLVLDLSFNDISTITGIEKMKWLQEIHLSGNSLFSLAELSSLSSVQVLHANRNKISVLMSYLMETPVLMEVNLGRNPFLCDCEIQVASNYFQNTAATVIGWPLEYQCDLPGDLNGTLINSVAFPWTQCNPGYSVLLSSVPLLIIAFVLILYYRKWKQNRYTIYYNEHINTAISPTQNSLLETGSTKVQLGTIFSNMTARDNIHLCCFCEHNNTMTTSYHSLSEGLLGE</sequence>
<evidence type="ECO:0000256" key="9">
    <source>
        <dbReference type="SAM" id="Phobius"/>
    </source>
</evidence>
<dbReference type="GO" id="GO:0002224">
    <property type="term" value="P:toll-like receptor signaling pathway"/>
    <property type="evidence" value="ECO:0007669"/>
    <property type="project" value="TreeGrafter"/>
</dbReference>
<evidence type="ECO:0000256" key="4">
    <source>
        <dbReference type="ARBA" id="ARBA00022729"/>
    </source>
</evidence>
<evidence type="ECO:0000256" key="6">
    <source>
        <dbReference type="ARBA" id="ARBA00022989"/>
    </source>
</evidence>
<dbReference type="Proteomes" id="UP000694620">
    <property type="component" value="Chromosome 10"/>
</dbReference>
<accession>A0A8C4SKR4</accession>
<keyword evidence="8" id="KW-0325">Glycoprotein</keyword>
<organism evidence="10 11">
    <name type="scientific">Erpetoichthys calabaricus</name>
    <name type="common">Rope fish</name>
    <name type="synonym">Calamoichthys calabaricus</name>
    <dbReference type="NCBI Taxonomy" id="27687"/>
    <lineage>
        <taxon>Eukaryota</taxon>
        <taxon>Metazoa</taxon>
        <taxon>Chordata</taxon>
        <taxon>Craniata</taxon>
        <taxon>Vertebrata</taxon>
        <taxon>Euteleostomi</taxon>
        <taxon>Actinopterygii</taxon>
        <taxon>Polypteriformes</taxon>
        <taxon>Polypteridae</taxon>
        <taxon>Erpetoichthys</taxon>
    </lineage>
</organism>
<dbReference type="GO" id="GO:0043235">
    <property type="term" value="C:receptor complex"/>
    <property type="evidence" value="ECO:0007669"/>
    <property type="project" value="TreeGrafter"/>
</dbReference>
<dbReference type="PROSITE" id="PS51450">
    <property type="entry name" value="LRR"/>
    <property type="match status" value="3"/>
</dbReference>
<evidence type="ECO:0000313" key="11">
    <source>
        <dbReference type="Proteomes" id="UP000694620"/>
    </source>
</evidence>
<dbReference type="Pfam" id="PF13855">
    <property type="entry name" value="LRR_8"/>
    <property type="match status" value="1"/>
</dbReference>
<dbReference type="SUPFAM" id="SSF52058">
    <property type="entry name" value="L domain-like"/>
    <property type="match status" value="2"/>
</dbReference>
<keyword evidence="7 9" id="KW-0472">Membrane</keyword>
<keyword evidence="11" id="KW-1185">Reference proteome</keyword>
<dbReference type="InterPro" id="IPR032675">
    <property type="entry name" value="LRR_dom_sf"/>
</dbReference>
<reference evidence="10" key="1">
    <citation type="submission" date="2021-06" db="EMBL/GenBank/DDBJ databases">
        <authorList>
            <consortium name="Wellcome Sanger Institute Data Sharing"/>
        </authorList>
    </citation>
    <scope>NUCLEOTIDE SEQUENCE [LARGE SCALE GENOMIC DNA]</scope>
</reference>
<dbReference type="GO" id="GO:0005886">
    <property type="term" value="C:plasma membrane"/>
    <property type="evidence" value="ECO:0007669"/>
    <property type="project" value="TreeGrafter"/>
</dbReference>
<keyword evidence="5" id="KW-0677">Repeat</keyword>
<comment type="subcellular location">
    <subcellularLocation>
        <location evidence="1">Membrane</location>
        <topology evidence="1">Single-pass membrane protein</topology>
    </subcellularLocation>
</comment>
<evidence type="ECO:0000313" key="10">
    <source>
        <dbReference type="Ensembl" id="ENSECRP00000018035.1"/>
    </source>
</evidence>
<keyword evidence="4" id="KW-0732">Signal</keyword>
<dbReference type="PANTHER" id="PTHR24365:SF17">
    <property type="entry name" value="TOLL-LIKE RECEPTOR 2"/>
    <property type="match status" value="1"/>
</dbReference>
<dbReference type="SMART" id="SM00369">
    <property type="entry name" value="LRR_TYP"/>
    <property type="match status" value="5"/>
</dbReference>
<keyword evidence="3 9" id="KW-0812">Transmembrane</keyword>
<evidence type="ECO:0000256" key="3">
    <source>
        <dbReference type="ARBA" id="ARBA00022692"/>
    </source>
</evidence>
<dbReference type="Ensembl" id="ENSECRT00000018396.1">
    <property type="protein sequence ID" value="ENSECRP00000018035.1"/>
    <property type="gene ID" value="ENSECRG00000012051.1"/>
</dbReference>
<keyword evidence="6 9" id="KW-1133">Transmembrane helix</keyword>
<proteinExistence type="predicted"/>
<dbReference type="PANTHER" id="PTHR24365">
    <property type="entry name" value="TOLL-LIKE RECEPTOR"/>
    <property type="match status" value="1"/>
</dbReference>
<evidence type="ECO:0000256" key="5">
    <source>
        <dbReference type="ARBA" id="ARBA00022737"/>
    </source>
</evidence>
<dbReference type="GO" id="GO:0038023">
    <property type="term" value="F:signaling receptor activity"/>
    <property type="evidence" value="ECO:0007669"/>
    <property type="project" value="TreeGrafter"/>
</dbReference>
<name>A0A8C4SKR4_ERPCA</name>
<dbReference type="InterPro" id="IPR001611">
    <property type="entry name" value="Leu-rich_rpt"/>
</dbReference>
<dbReference type="Gene3D" id="3.80.10.10">
    <property type="entry name" value="Ribonuclease Inhibitor"/>
    <property type="match status" value="1"/>
</dbReference>
<evidence type="ECO:0000256" key="2">
    <source>
        <dbReference type="ARBA" id="ARBA00022614"/>
    </source>
</evidence>
<keyword evidence="2" id="KW-0433">Leucine-rich repeat</keyword>
<evidence type="ECO:0000256" key="1">
    <source>
        <dbReference type="ARBA" id="ARBA00004167"/>
    </source>
</evidence>
<evidence type="ECO:0000256" key="8">
    <source>
        <dbReference type="ARBA" id="ARBA00023180"/>
    </source>
</evidence>
<dbReference type="GO" id="GO:0042497">
    <property type="term" value="F:triacyl lipopeptide binding"/>
    <property type="evidence" value="ECO:0007669"/>
    <property type="project" value="TreeGrafter"/>
</dbReference>
<evidence type="ECO:0008006" key="12">
    <source>
        <dbReference type="Google" id="ProtNLM"/>
    </source>
</evidence>
<reference evidence="10" key="2">
    <citation type="submission" date="2025-08" db="UniProtKB">
        <authorList>
            <consortium name="Ensembl"/>
        </authorList>
    </citation>
    <scope>IDENTIFICATION</scope>
</reference>
<dbReference type="GeneTree" id="ENSGT00940000156323"/>
<feature type="transmembrane region" description="Helical" evidence="9">
    <location>
        <begin position="584"/>
        <end position="604"/>
    </location>
</feature>